<dbReference type="Gene3D" id="3.30.450.20">
    <property type="entry name" value="PAS domain"/>
    <property type="match status" value="2"/>
</dbReference>
<dbReference type="GO" id="GO:0000155">
    <property type="term" value="F:phosphorelay sensor kinase activity"/>
    <property type="evidence" value="ECO:0007669"/>
    <property type="project" value="InterPro"/>
</dbReference>
<keyword evidence="5" id="KW-0808">Transferase</keyword>
<keyword evidence="8" id="KW-0067">ATP-binding</keyword>
<evidence type="ECO:0000256" key="3">
    <source>
        <dbReference type="ARBA" id="ARBA00012438"/>
    </source>
</evidence>
<dbReference type="InterPro" id="IPR036890">
    <property type="entry name" value="HATPase_C_sf"/>
</dbReference>
<dbReference type="RefSeq" id="WP_089417036.1">
    <property type="nucleotide sequence ID" value="NZ_CP022423.1"/>
</dbReference>
<dbReference type="Gene3D" id="3.40.50.2300">
    <property type="match status" value="1"/>
</dbReference>
<evidence type="ECO:0000256" key="11">
    <source>
        <dbReference type="ARBA" id="ARBA00064003"/>
    </source>
</evidence>
<sequence length="1094" mass="120146">MARTSSSPSFSSLITQQFAVLLSLALGSLIAVWYFGLPGLDWTGASQRDLNASTALLEQQADLHAAALKRVLRAKRGDVQIAAQDAALRQALEQTPTRVPQTLERLFGQLSRAYPDQFQRLLLVDPSTGRIHDSNPAETGTAPALSPQWLERITQNGLPEWLELLPSPAAQPWLAIARPIHNDQGVTLAVMVAVLELGTLLEEGSIAPWQPAVGTAHTVLTVGGGSALVGAVSDVRGTPEPVLRALLQVSNGFDGTLTRLPTPANEVIAVYRHIPVSADQGLRLVVYQHIHEMLGGIRHDTDRLLMASAGVLALLTYLLSSLSARRVTQPLAVLTQAARQLGAGQHGCAIDMPPQSCDEFLTLARAFDDMAAQVAETHNELEQRVQQRTRELAREHDLFKTLIQTVPDLVWLKDGDGGYLMCNPAFERFFGAPEQLIVGKTDFDFVDPELAQFFRDRDLLAIERHAPTRNEEWVNYADGSRVLLETTKTPMHDREGRLIGVLGVGHDITWRHDLTQELKRRDRYQRALLDNFPFYVWLKDTEHRLLAVNHPLAELCGATSPEALIGRSDTDVWPADCAEHYRNSDEAVLRTGQARTVEEPHPFDATRWLEIYRSPVTLDGAVIGTVGFARDVTERRQIEASLRQAQAESAALLAQSDRMRQTSLSVLEDQQRMGQELQRHRHHLEDLVKTRTAELEEAKQAAEAANAAKSAFLANMTHEIRTPMNAIIGLTHLLQHTSLAPQQLDRLSKIHDAAYHLLAILNDVLDLSKIESGRIQLEHTDFSLAELLEQTRALVAVAAQDKGLALDVDIQNLPDNLRGDPTRLRQALLNFASNAIKFTEQGRVVLRARRREGAEDAAHCHVRFEVEDTGIGIASDQIDRLFQAFEQADASTTRKYGGTGLGLAITRRLAHLMGGEAGAHSVVGQGSVFWFDVVLAPAQAALTPALARPAALDAAAELALHHGQARLLLAEDNPINREVALALLEGLGLNVEVAEDGQQALDKARSTAYDLILMDMQMPILDGLAATRAIRALPEGRRMPILAMTANAFAEDRTACLDAGMDDFVSKPVDPEVLYATLLKWLNPRPETTLSPAV</sequence>
<dbReference type="SMART" id="SM00304">
    <property type="entry name" value="HAMP"/>
    <property type="match status" value="1"/>
</dbReference>
<comment type="subcellular location">
    <subcellularLocation>
        <location evidence="2">Membrane</location>
    </subcellularLocation>
</comment>
<feature type="modified residue" description="4-aspartylphosphate" evidence="14">
    <location>
        <position position="1015"/>
    </location>
</feature>
<name>A0A221KG94_VITFI</name>
<evidence type="ECO:0000259" key="19">
    <source>
        <dbReference type="PROSITE" id="PS50112"/>
    </source>
</evidence>
<feature type="coiled-coil region" evidence="15">
    <location>
        <begin position="688"/>
        <end position="715"/>
    </location>
</feature>
<proteinExistence type="predicted"/>
<dbReference type="CDD" id="cd00082">
    <property type="entry name" value="HisKA"/>
    <property type="match status" value="1"/>
</dbReference>
<evidence type="ECO:0000259" key="17">
    <source>
        <dbReference type="PROSITE" id="PS50109"/>
    </source>
</evidence>
<dbReference type="Pfam" id="PF00072">
    <property type="entry name" value="Response_reg"/>
    <property type="match status" value="1"/>
</dbReference>
<feature type="domain" description="Histidine kinase" evidence="17">
    <location>
        <begin position="715"/>
        <end position="937"/>
    </location>
</feature>
<dbReference type="InterPro" id="IPR005467">
    <property type="entry name" value="His_kinase_dom"/>
</dbReference>
<evidence type="ECO:0000256" key="1">
    <source>
        <dbReference type="ARBA" id="ARBA00000085"/>
    </source>
</evidence>
<dbReference type="PANTHER" id="PTHR45339:SF1">
    <property type="entry name" value="HYBRID SIGNAL TRANSDUCTION HISTIDINE KINASE J"/>
    <property type="match status" value="1"/>
</dbReference>
<dbReference type="FunFam" id="1.10.287.130:FF:000002">
    <property type="entry name" value="Two-component osmosensing histidine kinase"/>
    <property type="match status" value="1"/>
</dbReference>
<dbReference type="SUPFAM" id="SSF47384">
    <property type="entry name" value="Homodimeric domain of signal transducing histidine kinase"/>
    <property type="match status" value="1"/>
</dbReference>
<evidence type="ECO:0000256" key="9">
    <source>
        <dbReference type="ARBA" id="ARBA00023012"/>
    </source>
</evidence>
<keyword evidence="16" id="KW-0472">Membrane</keyword>
<accession>A0A221KG94</accession>
<evidence type="ECO:0000256" key="12">
    <source>
        <dbReference type="ARBA" id="ARBA00068150"/>
    </source>
</evidence>
<dbReference type="AlphaFoldDB" id="A0A221KG94"/>
<dbReference type="PROSITE" id="PS50109">
    <property type="entry name" value="HIS_KIN"/>
    <property type="match status" value="1"/>
</dbReference>
<dbReference type="CDD" id="cd18773">
    <property type="entry name" value="PDC1_HK_sensor"/>
    <property type="match status" value="1"/>
</dbReference>
<dbReference type="PRINTS" id="PR00344">
    <property type="entry name" value="BCTRLSENSOR"/>
</dbReference>
<dbReference type="Proteomes" id="UP000199729">
    <property type="component" value="Chromosome"/>
</dbReference>
<evidence type="ECO:0000256" key="16">
    <source>
        <dbReference type="SAM" id="Phobius"/>
    </source>
</evidence>
<evidence type="ECO:0000256" key="6">
    <source>
        <dbReference type="ARBA" id="ARBA00022741"/>
    </source>
</evidence>
<evidence type="ECO:0000313" key="22">
    <source>
        <dbReference type="EMBL" id="ASM78046.1"/>
    </source>
</evidence>
<dbReference type="SUPFAM" id="SSF52172">
    <property type="entry name" value="CheY-like"/>
    <property type="match status" value="1"/>
</dbReference>
<feature type="domain" description="PAC" evidence="20">
    <location>
        <begin position="590"/>
        <end position="644"/>
    </location>
</feature>
<dbReference type="InterPro" id="IPR011006">
    <property type="entry name" value="CheY-like_superfamily"/>
</dbReference>
<dbReference type="CDD" id="cd16922">
    <property type="entry name" value="HATPase_EvgS-ArcB-TorS-like"/>
    <property type="match status" value="1"/>
</dbReference>
<dbReference type="GO" id="GO:0005524">
    <property type="term" value="F:ATP binding"/>
    <property type="evidence" value="ECO:0007669"/>
    <property type="project" value="UniProtKB-KW"/>
</dbReference>
<dbReference type="Pfam" id="PF00672">
    <property type="entry name" value="HAMP"/>
    <property type="match status" value="1"/>
</dbReference>
<feature type="transmembrane region" description="Helical" evidence="16">
    <location>
        <begin position="18"/>
        <end position="37"/>
    </location>
</feature>
<dbReference type="SUPFAM" id="SSF55874">
    <property type="entry name" value="ATPase domain of HSP90 chaperone/DNA topoisomerase II/histidine kinase"/>
    <property type="match status" value="1"/>
</dbReference>
<dbReference type="NCBIfam" id="TIGR00229">
    <property type="entry name" value="sensory_box"/>
    <property type="match status" value="2"/>
</dbReference>
<dbReference type="PROSITE" id="PS50885">
    <property type="entry name" value="HAMP"/>
    <property type="match status" value="1"/>
</dbReference>
<evidence type="ECO:0000256" key="8">
    <source>
        <dbReference type="ARBA" id="ARBA00022840"/>
    </source>
</evidence>
<dbReference type="InterPro" id="IPR003660">
    <property type="entry name" value="HAMP_dom"/>
</dbReference>
<evidence type="ECO:0000259" key="21">
    <source>
        <dbReference type="PROSITE" id="PS50885"/>
    </source>
</evidence>
<keyword evidence="4 14" id="KW-0597">Phosphoprotein</keyword>
<dbReference type="SMART" id="SM00091">
    <property type="entry name" value="PAS"/>
    <property type="match status" value="2"/>
</dbReference>
<evidence type="ECO:0000256" key="10">
    <source>
        <dbReference type="ARBA" id="ARBA00058004"/>
    </source>
</evidence>
<evidence type="ECO:0000256" key="14">
    <source>
        <dbReference type="PROSITE-ProRule" id="PRU00169"/>
    </source>
</evidence>
<keyword evidence="16" id="KW-0812">Transmembrane</keyword>
<dbReference type="InterPro" id="IPR001610">
    <property type="entry name" value="PAC"/>
</dbReference>
<evidence type="ECO:0000313" key="23">
    <source>
        <dbReference type="Proteomes" id="UP000199729"/>
    </source>
</evidence>
<keyword evidence="6" id="KW-0547">Nucleotide-binding</keyword>
<dbReference type="PROSITE" id="PS50113">
    <property type="entry name" value="PAC"/>
    <property type="match status" value="2"/>
</dbReference>
<dbReference type="InterPro" id="IPR000700">
    <property type="entry name" value="PAS-assoc_C"/>
</dbReference>
<dbReference type="SUPFAM" id="SSF55785">
    <property type="entry name" value="PYP-like sensor domain (PAS domain)"/>
    <property type="match status" value="2"/>
</dbReference>
<organism evidence="22 23">
    <name type="scientific">Vitreoscilla filiformis</name>
    <dbReference type="NCBI Taxonomy" id="63"/>
    <lineage>
        <taxon>Bacteria</taxon>
        <taxon>Pseudomonadati</taxon>
        <taxon>Pseudomonadota</taxon>
        <taxon>Betaproteobacteria</taxon>
        <taxon>Neisseriales</taxon>
        <taxon>Neisseriaceae</taxon>
        <taxon>Vitreoscilla</taxon>
    </lineage>
</organism>
<dbReference type="Gene3D" id="3.30.565.10">
    <property type="entry name" value="Histidine kinase-like ATPase, C-terminal domain"/>
    <property type="match status" value="1"/>
</dbReference>
<dbReference type="InterPro" id="IPR036097">
    <property type="entry name" value="HisK_dim/P_sf"/>
</dbReference>
<dbReference type="Pfam" id="PF08448">
    <property type="entry name" value="PAS_4"/>
    <property type="match status" value="2"/>
</dbReference>
<dbReference type="PANTHER" id="PTHR45339">
    <property type="entry name" value="HYBRID SIGNAL TRANSDUCTION HISTIDINE KINASE J"/>
    <property type="match status" value="1"/>
</dbReference>
<dbReference type="EMBL" id="CP022423">
    <property type="protein sequence ID" value="ASM78046.1"/>
    <property type="molecule type" value="Genomic_DNA"/>
</dbReference>
<dbReference type="InterPro" id="IPR004358">
    <property type="entry name" value="Sig_transdc_His_kin-like_C"/>
</dbReference>
<dbReference type="Gene3D" id="6.10.340.10">
    <property type="match status" value="1"/>
</dbReference>
<dbReference type="SUPFAM" id="SSF158472">
    <property type="entry name" value="HAMP domain-like"/>
    <property type="match status" value="1"/>
</dbReference>
<protein>
    <recommendedName>
        <fullName evidence="12">Sensory/regulatory protein RpfC</fullName>
        <ecNumber evidence="3">2.7.13.3</ecNumber>
    </recommendedName>
    <alternativeName>
        <fullName evidence="13">Virulence sensor protein BvgS</fullName>
    </alternativeName>
</protein>
<evidence type="ECO:0000256" key="4">
    <source>
        <dbReference type="ARBA" id="ARBA00022553"/>
    </source>
</evidence>
<dbReference type="GO" id="GO:0016020">
    <property type="term" value="C:membrane"/>
    <property type="evidence" value="ECO:0007669"/>
    <property type="project" value="UniProtKB-SubCell"/>
</dbReference>
<keyword evidence="16" id="KW-1133">Transmembrane helix</keyword>
<keyword evidence="9" id="KW-0902">Two-component regulatory system</keyword>
<dbReference type="Gene3D" id="1.10.287.130">
    <property type="match status" value="1"/>
</dbReference>
<comment type="catalytic activity">
    <reaction evidence="1">
        <text>ATP + protein L-histidine = ADP + protein N-phospho-L-histidine.</text>
        <dbReference type="EC" id="2.7.13.3"/>
    </reaction>
</comment>
<feature type="coiled-coil region" evidence="15">
    <location>
        <begin position="635"/>
        <end position="662"/>
    </location>
</feature>
<feature type="domain" description="PAC" evidence="20">
    <location>
        <begin position="468"/>
        <end position="520"/>
    </location>
</feature>
<dbReference type="SMART" id="SM00387">
    <property type="entry name" value="HATPase_c"/>
    <property type="match status" value="1"/>
</dbReference>
<dbReference type="PROSITE" id="PS50112">
    <property type="entry name" value="PAS"/>
    <property type="match status" value="1"/>
</dbReference>
<dbReference type="OrthoDB" id="8586880at2"/>
<dbReference type="Pfam" id="PF02518">
    <property type="entry name" value="HATPase_c"/>
    <property type="match status" value="1"/>
</dbReference>
<dbReference type="Pfam" id="PF00512">
    <property type="entry name" value="HisKA"/>
    <property type="match status" value="1"/>
</dbReference>
<keyword evidence="23" id="KW-1185">Reference proteome</keyword>
<dbReference type="CDD" id="cd06225">
    <property type="entry name" value="HAMP"/>
    <property type="match status" value="1"/>
</dbReference>
<feature type="domain" description="PAS" evidence="19">
    <location>
        <begin position="395"/>
        <end position="465"/>
    </location>
</feature>
<evidence type="ECO:0000256" key="13">
    <source>
        <dbReference type="ARBA" id="ARBA00070152"/>
    </source>
</evidence>
<evidence type="ECO:0000259" key="20">
    <source>
        <dbReference type="PROSITE" id="PS50113"/>
    </source>
</evidence>
<evidence type="ECO:0000256" key="15">
    <source>
        <dbReference type="SAM" id="Coils"/>
    </source>
</evidence>
<dbReference type="InterPro" id="IPR000014">
    <property type="entry name" value="PAS"/>
</dbReference>
<feature type="domain" description="Response regulatory" evidence="18">
    <location>
        <begin position="966"/>
        <end position="1082"/>
    </location>
</feature>
<dbReference type="InterPro" id="IPR035965">
    <property type="entry name" value="PAS-like_dom_sf"/>
</dbReference>
<reference evidence="22 23" key="1">
    <citation type="submission" date="2017-07" db="EMBL/GenBank/DDBJ databases">
        <title>Complete Genome Sequence of the cosmetic ferment Vitreoscilla filiformis (ATCC15551).</title>
        <authorList>
            <person name="Contreras S."/>
            <person name="Sagory-Zalkind P."/>
            <person name="Blanquart H."/>
            <person name="Iltis A."/>
            <person name="Morand S.C."/>
        </authorList>
    </citation>
    <scope>NUCLEOTIDE SEQUENCE [LARGE SCALE GENOMIC DNA]</scope>
    <source>
        <strain evidence="22 23">ATCC 15551</strain>
    </source>
</reference>
<dbReference type="SMART" id="SM00086">
    <property type="entry name" value="PAC"/>
    <property type="match status" value="2"/>
</dbReference>
<comment type="subunit">
    <text evidence="11">At low DSF concentrations, interacts with RpfF.</text>
</comment>
<evidence type="ECO:0000256" key="2">
    <source>
        <dbReference type="ARBA" id="ARBA00004370"/>
    </source>
</evidence>
<dbReference type="InterPro" id="IPR001789">
    <property type="entry name" value="Sig_transdc_resp-reg_receiver"/>
</dbReference>
<dbReference type="KEGG" id="vff:VITFI_CDS2268"/>
<dbReference type="SMART" id="SM00388">
    <property type="entry name" value="HisKA"/>
    <property type="match status" value="1"/>
</dbReference>
<feature type="domain" description="HAMP" evidence="21">
    <location>
        <begin position="325"/>
        <end position="379"/>
    </location>
</feature>
<dbReference type="InterPro" id="IPR003661">
    <property type="entry name" value="HisK_dim/P_dom"/>
</dbReference>
<gene>
    <name evidence="22" type="ORF">VITFI_CDS2268</name>
</gene>
<dbReference type="CDD" id="cd17546">
    <property type="entry name" value="REC_hyHK_CKI1_RcsC-like"/>
    <property type="match status" value="1"/>
</dbReference>
<evidence type="ECO:0000256" key="5">
    <source>
        <dbReference type="ARBA" id="ARBA00022679"/>
    </source>
</evidence>
<keyword evidence="7" id="KW-0418">Kinase</keyword>
<dbReference type="InterPro" id="IPR013656">
    <property type="entry name" value="PAS_4"/>
</dbReference>
<comment type="function">
    <text evidence="10">Member of the two-component regulatory system BvgS/BvgA. Phosphorylates BvgA via a four-step phosphorelay in response to environmental signals.</text>
</comment>
<dbReference type="CDD" id="cd00130">
    <property type="entry name" value="PAS"/>
    <property type="match status" value="2"/>
</dbReference>
<dbReference type="FunFam" id="3.30.565.10:FF:000010">
    <property type="entry name" value="Sensor histidine kinase RcsC"/>
    <property type="match status" value="1"/>
</dbReference>
<dbReference type="PROSITE" id="PS50110">
    <property type="entry name" value="RESPONSE_REGULATORY"/>
    <property type="match status" value="1"/>
</dbReference>
<dbReference type="EC" id="2.7.13.3" evidence="3"/>
<evidence type="ECO:0000259" key="18">
    <source>
        <dbReference type="PROSITE" id="PS50110"/>
    </source>
</evidence>
<keyword evidence="15" id="KW-0175">Coiled coil</keyword>
<dbReference type="SMART" id="SM00448">
    <property type="entry name" value="REC"/>
    <property type="match status" value="1"/>
</dbReference>
<dbReference type="InterPro" id="IPR003594">
    <property type="entry name" value="HATPase_dom"/>
</dbReference>
<evidence type="ECO:0000256" key="7">
    <source>
        <dbReference type="ARBA" id="ARBA00022777"/>
    </source>
</evidence>